<reference evidence="4 5" key="1">
    <citation type="submission" date="2020-07" db="EMBL/GenBank/DDBJ databases">
        <authorList>
            <person name="Feng X."/>
        </authorList>
    </citation>
    <scope>NUCLEOTIDE SEQUENCE [LARGE SCALE GENOMIC DNA]</scope>
    <source>
        <strain evidence="4 5">JCM31066</strain>
    </source>
</reference>
<feature type="region of interest" description="Disordered" evidence="1">
    <location>
        <begin position="57"/>
        <end position="78"/>
    </location>
</feature>
<feature type="transmembrane region" description="Helical" evidence="2">
    <location>
        <begin position="396"/>
        <end position="415"/>
    </location>
</feature>
<evidence type="ECO:0000259" key="3">
    <source>
        <dbReference type="Pfam" id="PF14020"/>
    </source>
</evidence>
<sequence>MAFYIRKSLRFGPVRFNLSKSGVGVSAGIKGFRVGTGPRGNYVHIGRGGVYYRTSLPSPSRPIPDSSPSPRHVEPSASSSIDGVVMLEIDSEATAQIVDSSSQSLVQELRDKHKRIRFAPLGLVAGIIISLLGFAAPQPVFGLVLLLLSIGLYSVLRVYDARRKTTLIFYDLTDDAVDVFRNLYAAFSSLSSAKKIWHIPSVGKVRDSKYHAGANRLVTRNQISVHFDNPPFVKTNIPTPSLRVGSQTLYFFPDRILILDSKDIGGLSYDSLSIDISTTRFIEDEGVPRDARTVGQTWRYVNKKGGPDRRFSNNPTIPIAEYEDVRLTSRFGLNEALHVSRVGSFSKITESIRGIGDYIEAQSAIGAHAAGMEIPSVEGMEDKSKESQEKPTLDKLPFIAIGITAICVILLIFAYSPPKIPLTKKSATTASPPPKALAAGPAQISASKPHAEEPPQPKTAETLLPPTMPKASNPVEYFSENTPLPAVLELSETLMLTSKEYGVLGLGEGQQVTVTARSGETLTVISNGQSFSVNANDLANATVVAPEEE</sequence>
<comment type="caution">
    <text evidence="4">The sequence shown here is derived from an EMBL/GenBank/DDBJ whole genome shotgun (WGS) entry which is preliminary data.</text>
</comment>
<dbReference type="Pfam" id="PF14020">
    <property type="entry name" value="DUF4236"/>
    <property type="match status" value="1"/>
</dbReference>
<name>A0A842HHX9_9BACT</name>
<proteinExistence type="predicted"/>
<evidence type="ECO:0000313" key="5">
    <source>
        <dbReference type="Proteomes" id="UP000546464"/>
    </source>
</evidence>
<keyword evidence="2" id="KW-0812">Transmembrane</keyword>
<evidence type="ECO:0000256" key="1">
    <source>
        <dbReference type="SAM" id="MobiDB-lite"/>
    </source>
</evidence>
<keyword evidence="2" id="KW-1133">Transmembrane helix</keyword>
<evidence type="ECO:0000256" key="2">
    <source>
        <dbReference type="SAM" id="Phobius"/>
    </source>
</evidence>
<keyword evidence="5" id="KW-1185">Reference proteome</keyword>
<feature type="transmembrane region" description="Helical" evidence="2">
    <location>
        <begin position="118"/>
        <end position="135"/>
    </location>
</feature>
<gene>
    <name evidence="4" type="ORF">H5P28_16865</name>
</gene>
<accession>A0A842HHX9</accession>
<dbReference type="AlphaFoldDB" id="A0A842HHX9"/>
<dbReference type="Proteomes" id="UP000546464">
    <property type="component" value="Unassembled WGS sequence"/>
</dbReference>
<dbReference type="EMBL" id="JACHVB010000058">
    <property type="protein sequence ID" value="MBC2595939.1"/>
    <property type="molecule type" value="Genomic_DNA"/>
</dbReference>
<feature type="region of interest" description="Disordered" evidence="1">
    <location>
        <begin position="424"/>
        <end position="468"/>
    </location>
</feature>
<feature type="transmembrane region" description="Helical" evidence="2">
    <location>
        <begin position="141"/>
        <end position="159"/>
    </location>
</feature>
<feature type="domain" description="DUF4236" evidence="3">
    <location>
        <begin position="3"/>
        <end position="53"/>
    </location>
</feature>
<dbReference type="InterPro" id="IPR025330">
    <property type="entry name" value="DUF4236"/>
</dbReference>
<protein>
    <submittedName>
        <fullName evidence="4">DUF4236 domain-containing protein</fullName>
    </submittedName>
</protein>
<evidence type="ECO:0000313" key="4">
    <source>
        <dbReference type="EMBL" id="MBC2595939.1"/>
    </source>
</evidence>
<keyword evidence="2" id="KW-0472">Membrane</keyword>
<organism evidence="4 5">
    <name type="scientific">Ruficoccus amylovorans</name>
    <dbReference type="NCBI Taxonomy" id="1804625"/>
    <lineage>
        <taxon>Bacteria</taxon>
        <taxon>Pseudomonadati</taxon>
        <taxon>Verrucomicrobiota</taxon>
        <taxon>Opitutia</taxon>
        <taxon>Puniceicoccales</taxon>
        <taxon>Cerasicoccaceae</taxon>
        <taxon>Ruficoccus</taxon>
    </lineage>
</organism>